<accession>A0A1F6BHM8</accession>
<evidence type="ECO:0000313" key="3">
    <source>
        <dbReference type="Proteomes" id="UP000176228"/>
    </source>
</evidence>
<dbReference type="AlphaFoldDB" id="A0A1F6BHM8"/>
<gene>
    <name evidence="2" type="ORF">A2968_06145</name>
</gene>
<name>A0A1F6BHM8_9BACT</name>
<reference evidence="2 3" key="1">
    <citation type="journal article" date="2016" name="Nat. Commun.">
        <title>Thousands of microbial genomes shed light on interconnected biogeochemical processes in an aquifer system.</title>
        <authorList>
            <person name="Anantharaman K."/>
            <person name="Brown C.T."/>
            <person name="Hug L.A."/>
            <person name="Sharon I."/>
            <person name="Castelle C.J."/>
            <person name="Probst A.J."/>
            <person name="Thomas B.C."/>
            <person name="Singh A."/>
            <person name="Wilkins M.J."/>
            <person name="Karaoz U."/>
            <person name="Brodie E.L."/>
            <person name="Williams K.H."/>
            <person name="Hubbard S.S."/>
            <person name="Banfield J.F."/>
        </authorList>
    </citation>
    <scope>NUCLEOTIDE SEQUENCE [LARGE SCALE GENOMIC DNA]</scope>
</reference>
<comment type="caution">
    <text evidence="2">The sequence shown here is derived from an EMBL/GenBank/DDBJ whole genome shotgun (WGS) entry which is preliminary data.</text>
</comment>
<evidence type="ECO:0000313" key="2">
    <source>
        <dbReference type="EMBL" id="OGG36323.1"/>
    </source>
</evidence>
<organism evidence="2 3">
    <name type="scientific">Candidatus Gottesmanbacteria bacterium RIFCSPLOWO2_01_FULL_42_22</name>
    <dbReference type="NCBI Taxonomy" id="1798391"/>
    <lineage>
        <taxon>Bacteria</taxon>
        <taxon>Candidatus Gottesmaniibacteriota</taxon>
    </lineage>
</organism>
<dbReference type="InterPro" id="IPR029044">
    <property type="entry name" value="Nucleotide-diphossugar_trans"/>
</dbReference>
<dbReference type="PANTHER" id="PTHR22916:SF65">
    <property type="entry name" value="SLR1065 PROTEIN"/>
    <property type="match status" value="1"/>
</dbReference>
<protein>
    <recommendedName>
        <fullName evidence="1">Glycosyltransferase 2-like domain-containing protein</fullName>
    </recommendedName>
</protein>
<dbReference type="CDD" id="cd06433">
    <property type="entry name" value="GT_2_WfgS_like"/>
    <property type="match status" value="1"/>
</dbReference>
<dbReference type="STRING" id="1798391.A2968_06145"/>
<dbReference type="Gene3D" id="3.90.550.10">
    <property type="entry name" value="Spore Coat Polysaccharide Biosynthesis Protein SpsA, Chain A"/>
    <property type="match status" value="1"/>
</dbReference>
<feature type="domain" description="Glycosyltransferase 2-like" evidence="1">
    <location>
        <begin position="9"/>
        <end position="172"/>
    </location>
</feature>
<dbReference type="Proteomes" id="UP000176228">
    <property type="component" value="Unassembled WGS sequence"/>
</dbReference>
<dbReference type="Pfam" id="PF00535">
    <property type="entry name" value="Glycos_transf_2"/>
    <property type="match status" value="1"/>
</dbReference>
<proteinExistence type="predicted"/>
<dbReference type="SUPFAM" id="SSF53448">
    <property type="entry name" value="Nucleotide-diphospho-sugar transferases"/>
    <property type="match status" value="1"/>
</dbReference>
<dbReference type="EMBL" id="MFJU01000016">
    <property type="protein sequence ID" value="OGG36323.1"/>
    <property type="molecule type" value="Genomic_DNA"/>
</dbReference>
<evidence type="ECO:0000259" key="1">
    <source>
        <dbReference type="Pfam" id="PF00535"/>
    </source>
</evidence>
<dbReference type="PANTHER" id="PTHR22916">
    <property type="entry name" value="GLYCOSYLTRANSFERASE"/>
    <property type="match status" value="1"/>
</dbReference>
<dbReference type="InterPro" id="IPR001173">
    <property type="entry name" value="Glyco_trans_2-like"/>
</dbReference>
<sequence>MAGKNPKISLVTPSFNQGQYIEQTIKSVLGQKYPSLEYLVEDGGSTDGTLRIFKKYAKGIRWTSQKDKGQSDALNRGFRKTSGDIVGFLNSDDYLLPGTLSKVALFFQKNKEAYWVTGKCKTVDLHNSEVRQPVTAYKNLLLQFLRSRQLLEIVNFISQPSTFWRREIFEEVGFLDTKLHYSMDYDFWLRIWKKYPLYFINDYLACYRVHPSSKAVLSPETQFYKEYELAKKHSDSPIRLVLHKLHARLAVLVYRSLFIKK</sequence>